<evidence type="ECO:0000256" key="2">
    <source>
        <dbReference type="SAM" id="MobiDB-lite"/>
    </source>
</evidence>
<keyword evidence="4" id="KW-1185">Reference proteome</keyword>
<feature type="coiled-coil region" evidence="1">
    <location>
        <begin position="672"/>
        <end position="699"/>
    </location>
</feature>
<dbReference type="AlphaFoldDB" id="K8EJK6"/>
<dbReference type="RefSeq" id="XP_007510839.1">
    <property type="nucleotide sequence ID" value="XM_007510777.1"/>
</dbReference>
<protein>
    <recommendedName>
        <fullName evidence="5">Transcription factor 25</fullName>
    </recommendedName>
</protein>
<gene>
    <name evidence="3" type="ordered locus">Bathy10g02740</name>
</gene>
<proteinExistence type="predicted"/>
<dbReference type="STRING" id="41875.K8EJK6"/>
<dbReference type="InterPro" id="IPR006994">
    <property type="entry name" value="TCF25/Rqc1"/>
</dbReference>
<feature type="compositionally biased region" description="Basic and acidic residues" evidence="2">
    <location>
        <begin position="86"/>
        <end position="101"/>
    </location>
</feature>
<dbReference type="PANTHER" id="PTHR22684">
    <property type="entry name" value="NULP1-RELATED"/>
    <property type="match status" value="1"/>
</dbReference>
<dbReference type="Pfam" id="PF04910">
    <property type="entry name" value="Tcf25"/>
    <property type="match status" value="2"/>
</dbReference>
<evidence type="ECO:0008006" key="5">
    <source>
        <dbReference type="Google" id="ProtNLM"/>
    </source>
</evidence>
<feature type="region of interest" description="Disordered" evidence="2">
    <location>
        <begin position="1"/>
        <end position="156"/>
    </location>
</feature>
<reference evidence="3 4" key="1">
    <citation type="submission" date="2011-10" db="EMBL/GenBank/DDBJ databases">
        <authorList>
            <person name="Genoscope - CEA"/>
        </authorList>
    </citation>
    <scope>NUCLEOTIDE SEQUENCE [LARGE SCALE GENOMIC DNA]</scope>
    <source>
        <strain evidence="3 4">RCC 1105</strain>
    </source>
</reference>
<feature type="compositionally biased region" description="Low complexity" evidence="2">
    <location>
        <begin position="20"/>
        <end position="39"/>
    </location>
</feature>
<dbReference type="Proteomes" id="UP000198341">
    <property type="component" value="Chromosome 10"/>
</dbReference>
<dbReference type="KEGG" id="bpg:Bathy10g02740"/>
<dbReference type="GO" id="GO:1990112">
    <property type="term" value="C:RQC complex"/>
    <property type="evidence" value="ECO:0007669"/>
    <property type="project" value="TreeGrafter"/>
</dbReference>
<keyword evidence="1" id="KW-0175">Coiled coil</keyword>
<dbReference type="EMBL" id="FO082269">
    <property type="protein sequence ID" value="CCO18372.1"/>
    <property type="molecule type" value="Genomic_DNA"/>
</dbReference>
<name>K8EJK6_9CHLO</name>
<feature type="compositionally biased region" description="Basic residues" evidence="2">
    <location>
        <begin position="102"/>
        <end position="115"/>
    </location>
</feature>
<sequence length="774" mass="89670">MSSRALRRALQQREEDPDGAFAASAAKRSSFDSSSSSSSEGNDSDLDEGRRQPKKKNNENAFAAFLTMDDDDEEEEKEEDEEEEDKAMMVKVKKETFEKTKRTIQTKKKKKKKKKEKEEEDELEAALRDIGIEAPNARVPDDEEEKEKEEKNRKSRKRWDELFACDVRKLKAEDELRRMFMSPSSNAVGGEFSGSGSSSGSGIFARPKSGWSNKSRAIGLAMKKTKNLEEKFRGDFAYEEDVGGDGEVSYYQFSTGAAYEDANELFEKARETHDPRAITHLLMKYPLHAESLLAISDVHMVVGDADKGSDAIEQCLAAFEKSFHKDFIADVKKGTARIPIDPPGKAFIDEDKDEDESIFDVIDELSDRREKLEEAIEMWDRSREKTFLKALFKQTCSLTRRGCYNAALEVSKMLFSVEPKDYFCVGFIIDYAAIRSEKLEWLEEFLASLLERRVSPFDMWYRPNFSYSYAICLKLRDEQSKIKSNKADEAMRQAIMQHPLALYFLVEKLDLKTRDVEWFEIIERSSYFEKTTTSNNASYEFACKLFAERHHYLWRPERILSWMKAIARSVCEEYERMNIILNRPTSSEEWKHEEEERDKIYAELNSVTWQMTRNANLEVKEGRNVASMFSHVSFEDYQDVVKRQLPEDDENPFLAPAPQQRNRNENNRHAAMDDMNNRLNNMNNRLNNMNNNLALIADAAERFAARDNNVEWRENGIPEEELRNIAETHGRGNDPGAIGMMRAFFATLFRGDENNGDFQNDRLRDALQRQQHHQ</sequence>
<dbReference type="PANTHER" id="PTHR22684:SF0">
    <property type="entry name" value="RIBOSOME QUALITY CONTROL COMPLEX SUBUNIT TCF25"/>
    <property type="match status" value="1"/>
</dbReference>
<organism evidence="3 4">
    <name type="scientific">Bathycoccus prasinos</name>
    <dbReference type="NCBI Taxonomy" id="41875"/>
    <lineage>
        <taxon>Eukaryota</taxon>
        <taxon>Viridiplantae</taxon>
        <taxon>Chlorophyta</taxon>
        <taxon>Mamiellophyceae</taxon>
        <taxon>Mamiellales</taxon>
        <taxon>Bathycoccaceae</taxon>
        <taxon>Bathycoccus</taxon>
    </lineage>
</organism>
<dbReference type="eggNOG" id="KOG2422">
    <property type="taxonomic scope" value="Eukaryota"/>
</dbReference>
<dbReference type="OrthoDB" id="205993at2759"/>
<evidence type="ECO:0000256" key="1">
    <source>
        <dbReference type="SAM" id="Coils"/>
    </source>
</evidence>
<evidence type="ECO:0000313" key="3">
    <source>
        <dbReference type="EMBL" id="CCO18372.1"/>
    </source>
</evidence>
<accession>K8EJK6</accession>
<dbReference type="GeneID" id="19013349"/>
<feature type="compositionally biased region" description="Acidic residues" evidence="2">
    <location>
        <begin position="68"/>
        <end position="85"/>
    </location>
</feature>
<evidence type="ECO:0000313" key="4">
    <source>
        <dbReference type="Proteomes" id="UP000198341"/>
    </source>
</evidence>